<dbReference type="EMBL" id="LLKB01000005">
    <property type="protein sequence ID" value="KQC85373.1"/>
    <property type="molecule type" value="Genomic_DNA"/>
</dbReference>
<dbReference type="PROSITE" id="PS50930">
    <property type="entry name" value="HTH_LYTTR"/>
    <property type="match status" value="1"/>
</dbReference>
<name>A0AAW3JR97_9FIRM</name>
<feature type="domain" description="HTH LytTR-type" evidence="1">
    <location>
        <begin position="46"/>
        <end position="150"/>
    </location>
</feature>
<dbReference type="AlphaFoldDB" id="A0AAW3JR97"/>
<dbReference type="InterPro" id="IPR007492">
    <property type="entry name" value="LytTR_DNA-bd_dom"/>
</dbReference>
<dbReference type="PANTHER" id="PTHR37299:SF4">
    <property type="entry name" value="TRANSCRIPTIONAL REGULATOR"/>
    <property type="match status" value="1"/>
</dbReference>
<reference evidence="2 3" key="1">
    <citation type="submission" date="2015-10" db="EMBL/GenBank/DDBJ databases">
        <title>Butyribacter intestini gen. nov., sp. nov., a butyric acid-producing bacterium of the family Lachnospiraceae isolated from the human faeces.</title>
        <authorList>
            <person name="Zou Y."/>
            <person name="Xue W."/>
            <person name="Luo G."/>
            <person name="Lv M."/>
        </authorList>
    </citation>
    <scope>NUCLEOTIDE SEQUENCE [LARGE SCALE GENOMIC DNA]</scope>
    <source>
        <strain evidence="2 3">TF01-11</strain>
    </source>
</reference>
<dbReference type="Pfam" id="PF04397">
    <property type="entry name" value="LytTR"/>
    <property type="match status" value="1"/>
</dbReference>
<organism evidence="2 3">
    <name type="scientific">Butyribacter intestini</name>
    <dbReference type="NCBI Taxonomy" id="1703332"/>
    <lineage>
        <taxon>Bacteria</taxon>
        <taxon>Bacillati</taxon>
        <taxon>Bacillota</taxon>
        <taxon>Clostridia</taxon>
        <taxon>Lachnospirales</taxon>
        <taxon>Lachnospiraceae</taxon>
        <taxon>Butyribacter</taxon>
    </lineage>
</organism>
<dbReference type="InterPro" id="IPR046947">
    <property type="entry name" value="LytR-like"/>
</dbReference>
<keyword evidence="2" id="KW-0238">DNA-binding</keyword>
<evidence type="ECO:0000313" key="2">
    <source>
        <dbReference type="EMBL" id="KQC85373.1"/>
    </source>
</evidence>
<dbReference type="SMART" id="SM00850">
    <property type="entry name" value="LytTR"/>
    <property type="match status" value="1"/>
</dbReference>
<evidence type="ECO:0000259" key="1">
    <source>
        <dbReference type="PROSITE" id="PS50930"/>
    </source>
</evidence>
<dbReference type="GO" id="GO:0000156">
    <property type="term" value="F:phosphorelay response regulator activity"/>
    <property type="evidence" value="ECO:0007669"/>
    <property type="project" value="InterPro"/>
</dbReference>
<gene>
    <name evidence="2" type="ORF">APZ18_11855</name>
</gene>
<accession>A0AAW3JR97</accession>
<sequence>MKILLEMTDEGEPEIIIKCHKLTPDIIKLQQMLASYDAGNGSLNQIIFYKGDTEYYMNLNDILFFQTESSVIYAHTATDAYETKYKLYELEEILPAAFIRISKSAIVNSSLIYSIQRNLAASSVISFNNTHKEVYVSRAYYKMLKNKMEERRFHKL</sequence>
<keyword evidence="3" id="KW-1185">Reference proteome</keyword>
<dbReference type="PANTHER" id="PTHR37299">
    <property type="entry name" value="TRANSCRIPTIONAL REGULATOR-RELATED"/>
    <property type="match status" value="1"/>
</dbReference>
<proteinExistence type="predicted"/>
<protein>
    <submittedName>
        <fullName evidence="2">DNA-binding protein</fullName>
    </submittedName>
</protein>
<comment type="caution">
    <text evidence="2">The sequence shown here is derived from an EMBL/GenBank/DDBJ whole genome shotgun (WGS) entry which is preliminary data.</text>
</comment>
<dbReference type="GO" id="GO:0003677">
    <property type="term" value="F:DNA binding"/>
    <property type="evidence" value="ECO:0007669"/>
    <property type="project" value="UniProtKB-KW"/>
</dbReference>
<dbReference type="Proteomes" id="UP000050833">
    <property type="component" value="Unassembled WGS sequence"/>
</dbReference>
<dbReference type="Gene3D" id="2.40.50.1020">
    <property type="entry name" value="LytTr DNA-binding domain"/>
    <property type="match status" value="1"/>
</dbReference>
<evidence type="ECO:0000313" key="3">
    <source>
        <dbReference type="Proteomes" id="UP000050833"/>
    </source>
</evidence>